<gene>
    <name evidence="3" type="ORF">IAB69_03215</name>
</gene>
<feature type="compositionally biased region" description="Basic and acidic residues" evidence="1">
    <location>
        <begin position="346"/>
        <end position="356"/>
    </location>
</feature>
<evidence type="ECO:0000259" key="2">
    <source>
        <dbReference type="Pfam" id="PF03432"/>
    </source>
</evidence>
<name>A0A9D1SIF7_9FIRM</name>
<reference evidence="3" key="2">
    <citation type="journal article" date="2021" name="PeerJ">
        <title>Extensive microbial diversity within the chicken gut microbiome revealed by metagenomics and culture.</title>
        <authorList>
            <person name="Gilroy R."/>
            <person name="Ravi A."/>
            <person name="Getino M."/>
            <person name="Pursley I."/>
            <person name="Horton D.L."/>
            <person name="Alikhan N.F."/>
            <person name="Baker D."/>
            <person name="Gharbi K."/>
            <person name="Hall N."/>
            <person name="Watson M."/>
            <person name="Adriaenssens E.M."/>
            <person name="Foster-Nyarko E."/>
            <person name="Jarju S."/>
            <person name="Secka A."/>
            <person name="Antonio M."/>
            <person name="Oren A."/>
            <person name="Chaudhuri R.R."/>
            <person name="La Ragione R."/>
            <person name="Hildebrand F."/>
            <person name="Pallen M.J."/>
        </authorList>
    </citation>
    <scope>NUCLEOTIDE SEQUENCE</scope>
    <source>
        <strain evidence="3">CHK195-12923</strain>
    </source>
</reference>
<organism evidence="3 4">
    <name type="scientific">Candidatus Coproplasma excrementigallinarum</name>
    <dbReference type="NCBI Taxonomy" id="2840747"/>
    <lineage>
        <taxon>Bacteria</taxon>
        <taxon>Bacillati</taxon>
        <taxon>Bacillota</taxon>
        <taxon>Clostridia</taxon>
        <taxon>Eubacteriales</taxon>
        <taxon>Candidatus Coproplasma</taxon>
    </lineage>
</organism>
<evidence type="ECO:0000313" key="3">
    <source>
        <dbReference type="EMBL" id="HIU61639.1"/>
    </source>
</evidence>
<feature type="compositionally biased region" description="Basic and acidic residues" evidence="1">
    <location>
        <begin position="300"/>
        <end position="335"/>
    </location>
</feature>
<dbReference type="Proteomes" id="UP000824110">
    <property type="component" value="Unassembled WGS sequence"/>
</dbReference>
<protein>
    <submittedName>
        <fullName evidence="3">Relaxase/mobilization nuclease domain-containing protein</fullName>
    </submittedName>
</protein>
<proteinExistence type="predicted"/>
<evidence type="ECO:0000256" key="1">
    <source>
        <dbReference type="SAM" id="MobiDB-lite"/>
    </source>
</evidence>
<feature type="region of interest" description="Disordered" evidence="1">
    <location>
        <begin position="296"/>
        <end position="356"/>
    </location>
</feature>
<dbReference type="AlphaFoldDB" id="A0A9D1SIF7"/>
<reference evidence="3" key="1">
    <citation type="submission" date="2020-10" db="EMBL/GenBank/DDBJ databases">
        <authorList>
            <person name="Gilroy R."/>
        </authorList>
    </citation>
    <scope>NUCLEOTIDE SEQUENCE</scope>
    <source>
        <strain evidence="3">CHK195-12923</strain>
    </source>
</reference>
<evidence type="ECO:0000313" key="4">
    <source>
        <dbReference type="Proteomes" id="UP000824110"/>
    </source>
</evidence>
<dbReference type="Pfam" id="PF03432">
    <property type="entry name" value="Relaxase"/>
    <property type="match status" value="1"/>
</dbReference>
<dbReference type="InterPro" id="IPR005094">
    <property type="entry name" value="Endonuclease_MobA/VirD2"/>
</dbReference>
<feature type="domain" description="MobA/VirD2-like nuclease" evidence="2">
    <location>
        <begin position="19"/>
        <end position="147"/>
    </location>
</feature>
<accession>A0A9D1SIF7</accession>
<comment type="caution">
    <text evidence="3">The sequence shown here is derived from an EMBL/GenBank/DDBJ whole genome shotgun (WGS) entry which is preliminary data.</text>
</comment>
<dbReference type="EMBL" id="DVNE01000030">
    <property type="protein sequence ID" value="HIU61639.1"/>
    <property type="molecule type" value="Genomic_DNA"/>
</dbReference>
<sequence length="356" mass="40519">MPLLKGSAGKATPRKAIAYITRTDKARFVDAQNLFGDEDYAEQFRQTAARFGKYKDYGERKYYHFKLSPDRADHADPFMVQEYAKVCAEKMFEGCECVIATHTDTQTVHAHIIVNAVHPITGRKLHFNDGDYTRLKDMANEIGEQFGFSSLDFRKKSENNRTQDERHILLKGGTSWKEELREVIEEGKMLATGEEEFISHLADYGVKITRSDKDYSYLHPQKSKAIRGQKLGDNYTKTEVLNGIAKHKNGADGYLAATIAGNQRRAAAADGERAPQRGVGDIQREMQHLGELAEYAHLGLDGERERDKERQRQLREEVERKRTERSHGDTRDSAGRTEVQSGSQSNHKERDHANSR</sequence>